<dbReference type="InterPro" id="IPR012341">
    <property type="entry name" value="6hp_glycosidase-like_sf"/>
</dbReference>
<dbReference type="PRINTS" id="PR01950">
    <property type="entry name" value="LANCSUPER"/>
</dbReference>
<dbReference type="PANTHER" id="PTHR12736">
    <property type="entry name" value="LANC-LIKE PROTEIN"/>
    <property type="match status" value="1"/>
</dbReference>
<protein>
    <submittedName>
        <fullName evidence="6">GCR2-like 2</fullName>
    </submittedName>
</protein>
<organism evidence="6">
    <name type="scientific">Prunus dulcis</name>
    <name type="common">Almond</name>
    <name type="synonym">Amygdalus dulcis</name>
    <dbReference type="NCBI Taxonomy" id="3755"/>
    <lineage>
        <taxon>Eukaryota</taxon>
        <taxon>Viridiplantae</taxon>
        <taxon>Streptophyta</taxon>
        <taxon>Embryophyta</taxon>
        <taxon>Tracheophyta</taxon>
        <taxon>Spermatophyta</taxon>
        <taxon>Magnoliopsida</taxon>
        <taxon>eudicotyledons</taxon>
        <taxon>Gunneridae</taxon>
        <taxon>Pentapetalae</taxon>
        <taxon>rosids</taxon>
        <taxon>fabids</taxon>
        <taxon>Rosales</taxon>
        <taxon>Rosaceae</taxon>
        <taxon>Amygdaloideae</taxon>
        <taxon>Amygdaleae</taxon>
        <taxon>Prunus</taxon>
    </lineage>
</organism>
<dbReference type="PANTHER" id="PTHR12736:SF22">
    <property type="entry name" value="LANC-LIKE PROTEIN GCL2"/>
    <property type="match status" value="1"/>
</dbReference>
<name>A0A4Y1R631_PRUDU</name>
<dbReference type="GO" id="GO:0046872">
    <property type="term" value="F:metal ion binding"/>
    <property type="evidence" value="ECO:0007669"/>
    <property type="project" value="UniProtKB-KW"/>
</dbReference>
<dbReference type="Gene3D" id="1.50.10.10">
    <property type="match status" value="1"/>
</dbReference>
<evidence type="ECO:0000256" key="4">
    <source>
        <dbReference type="PIRSR" id="PIRSR607822-1"/>
    </source>
</evidence>
<keyword evidence="2 4" id="KW-0479">Metal-binding</keyword>
<feature type="binding site" evidence="4">
    <location>
        <position position="313"/>
    </location>
    <ligand>
        <name>Zn(2+)</name>
        <dbReference type="ChEBI" id="CHEBI:29105"/>
    </ligand>
</feature>
<evidence type="ECO:0000256" key="5">
    <source>
        <dbReference type="SAM" id="MobiDB-lite"/>
    </source>
</evidence>
<dbReference type="GO" id="GO:0005975">
    <property type="term" value="P:carbohydrate metabolic process"/>
    <property type="evidence" value="ECO:0007669"/>
    <property type="project" value="InterPro"/>
</dbReference>
<accession>A0A4Y1R631</accession>
<feature type="binding site" evidence="4">
    <location>
        <position position="359"/>
    </location>
    <ligand>
        <name>Zn(2+)</name>
        <dbReference type="ChEBI" id="CHEBI:29105"/>
    </ligand>
</feature>
<feature type="binding site" evidence="4">
    <location>
        <position position="358"/>
    </location>
    <ligand>
        <name>Zn(2+)</name>
        <dbReference type="ChEBI" id="CHEBI:29105"/>
    </ligand>
</feature>
<evidence type="ECO:0000256" key="2">
    <source>
        <dbReference type="ARBA" id="ARBA00022723"/>
    </source>
</evidence>
<dbReference type="FunFam" id="1.50.10.10:FF:000035">
    <property type="entry name" value="LanC-like protein 2"/>
    <property type="match status" value="1"/>
</dbReference>
<evidence type="ECO:0000256" key="3">
    <source>
        <dbReference type="ARBA" id="ARBA00022833"/>
    </source>
</evidence>
<dbReference type="CDD" id="cd04794">
    <property type="entry name" value="euk_LANCL"/>
    <property type="match status" value="1"/>
</dbReference>
<gene>
    <name evidence="6" type="ORF">Prudu_009397</name>
</gene>
<comment type="similarity">
    <text evidence="1">Belongs to the LanC-like protein family.</text>
</comment>
<dbReference type="SUPFAM" id="SSF158745">
    <property type="entry name" value="LanC-like"/>
    <property type="match status" value="1"/>
</dbReference>
<dbReference type="InterPro" id="IPR007822">
    <property type="entry name" value="LANC-like"/>
</dbReference>
<dbReference type="EMBL" id="AP019299">
    <property type="protein sequence ID" value="BBG99639.1"/>
    <property type="molecule type" value="Genomic_DNA"/>
</dbReference>
<reference evidence="6" key="1">
    <citation type="journal article" date="2019" name="Science">
        <title>Mutation of a bHLH transcription factor allowed almond domestication.</title>
        <authorList>
            <person name="Sanchez-Perez R."/>
            <person name="Pavan S."/>
            <person name="Mazzeo R."/>
            <person name="Moldovan C."/>
            <person name="Aiese Cigliano R."/>
            <person name="Del Cueto J."/>
            <person name="Ricciardi F."/>
            <person name="Lotti C."/>
            <person name="Ricciardi L."/>
            <person name="Dicenta F."/>
            <person name="Lopez-Marques R.L."/>
            <person name="Lindberg Moller B."/>
        </authorList>
    </citation>
    <scope>NUCLEOTIDE SEQUENCE</scope>
</reference>
<evidence type="ECO:0000256" key="1">
    <source>
        <dbReference type="ARBA" id="ARBA00007179"/>
    </source>
</evidence>
<dbReference type="GO" id="GO:0031179">
    <property type="term" value="P:peptide modification"/>
    <property type="evidence" value="ECO:0007669"/>
    <property type="project" value="InterPro"/>
</dbReference>
<keyword evidence="3 4" id="KW-0862">Zinc</keyword>
<dbReference type="Pfam" id="PF05147">
    <property type="entry name" value="LANC_like"/>
    <property type="match status" value="1"/>
</dbReference>
<dbReference type="PRINTS" id="PR01951">
    <property type="entry name" value="LANCEUKARYTE"/>
</dbReference>
<sequence>MMLPTFATLSGPFDSQKQPTSSSVQSIMADRFFPNIMPDFVAETPTLPTQEAEPEIGSGSLMKLLSMGYPSLSERFKRTALDLKETVLTETWGATGQHVHDFTLYSGALGTALLLFKSYQVTSNTNDLSLCSQIIKACDSASLGSRDVTFICGRAGVCALGAVAAKHLGDSASLDYYLAQFREIKLSRNLPDELLYGKVGFLWACLFLNQHLGEGTISSAYMRAVVDEIIKNGRALGKRGRCPLMFEWYGEKYWGAAHGLAGIMDVLMDMELKPDEVEDVKGTLKYMIDNHFPSGNYPASEEDKNRDVLVHWCHGAPGIALTLAKAAKVFGHKEFMEAAVDAAEVVWKRGLLKRVGICHGISGNAYVFLSLYQLTGNPGFLYRAKAFACFLVDRAHKLISEGELHRGDSPYSLFEGVGGMAYLLLDMIEPSRAKFPAYEQIMQSHNAFGSCGKPVSNKVILWVFYSMMEWKSINQTKVRGRMDCELNVAGKSELLEKISHVLEEQNAKVIFLVTYLYGTCNGKRNPDFSYKDE</sequence>
<feature type="region of interest" description="Disordered" evidence="5">
    <location>
        <begin position="1"/>
        <end position="20"/>
    </location>
</feature>
<dbReference type="GO" id="GO:0005886">
    <property type="term" value="C:plasma membrane"/>
    <property type="evidence" value="ECO:0007669"/>
    <property type="project" value="TreeGrafter"/>
</dbReference>
<proteinExistence type="inferred from homology"/>
<dbReference type="AlphaFoldDB" id="A0A4Y1R631"/>
<dbReference type="SMART" id="SM01260">
    <property type="entry name" value="LANC_like"/>
    <property type="match status" value="1"/>
</dbReference>
<evidence type="ECO:0000313" key="6">
    <source>
        <dbReference type="EMBL" id="BBG99639.1"/>
    </source>
</evidence>
<dbReference type="InterPro" id="IPR020464">
    <property type="entry name" value="LanC-like_prot_euk"/>
</dbReference>